<name>A0ABS6YBA4_9BACT</name>
<dbReference type="InterPro" id="IPR011704">
    <property type="entry name" value="ATPase_dyneun-rel_AAA"/>
</dbReference>
<dbReference type="Proteomes" id="UP000812077">
    <property type="component" value="Unassembled WGS sequence"/>
</dbReference>
<comment type="caution">
    <text evidence="2">The sequence shown here is derived from an EMBL/GenBank/DDBJ whole genome shotgun (WGS) entry which is preliminary data.</text>
</comment>
<proteinExistence type="predicted"/>
<gene>
    <name evidence="2" type="ORF">KZO77_12970</name>
</gene>
<dbReference type="PANTHER" id="PTHR37291:SF1">
    <property type="entry name" value="TYPE IV METHYL-DIRECTED RESTRICTION ENZYME ECOKMCRB SUBUNIT"/>
    <property type="match status" value="1"/>
</dbReference>
<protein>
    <submittedName>
        <fullName evidence="2">AAA family ATPase</fullName>
    </submittedName>
</protein>
<organism evidence="2 3">
    <name type="scientific">Prevotella melaninogenica</name>
    <dbReference type="NCBI Taxonomy" id="28132"/>
    <lineage>
        <taxon>Bacteria</taxon>
        <taxon>Pseudomonadati</taxon>
        <taxon>Bacteroidota</taxon>
        <taxon>Bacteroidia</taxon>
        <taxon>Bacteroidales</taxon>
        <taxon>Prevotellaceae</taxon>
        <taxon>Prevotella</taxon>
    </lineage>
</organism>
<sequence length="536" mass="61975">MTYWKLGCNWGSGNPDFYDLLIKESIVICAHHRMKKGDYVAITRGYTVIGLALIIGERTSSTSHLELKADFEKKAIEYEDWNYVAPAKIWTLPEELVFEYRLQQGIRQIQNSDTIEKICFRINKLMGKQLVVNCAKLLKANHNLILTGAPGTGKTYLAKEIAKELGVMDEDCELVQFHPCYDYTDFVEGLRPVKVDEKLGFERKDGVFKEFCKKAFVDQKDPFERGYKTLVEKISKSPNKIYKCGTSNPNNKGFDISYGGKDIIFTRYDEDNNRAAYKDRLRKLYYHYIRQGITDFGHINRSDMEKVVGCSIDYTNYRSILQEIYKLQAESSEVKLYVFIIDEINRGEISKIFGELFYSIDSGYRGIKGKVCTQYQNLVPDDDIFSDGFFVPENVYIIGTMNDIDRSVEAMDFAMRRRFAWKEITALERQSMLDDADAWGGNKPGQSVIDEIKRRMNNLNDCIIDKSAGGEVTRQERIGLTEAYQIGASYFLKLSMYNNNFDELWNNHLKGLLYEYLRGTADIEKKMERLYSAYSK</sequence>
<accession>A0ABS6YBA4</accession>
<reference evidence="2 3" key="1">
    <citation type="submission" date="2021-07" db="EMBL/GenBank/DDBJ databases">
        <title>Genomic diversity and antimicrobial resistance of Prevotella spp. isolated from chronic lung disease airways.</title>
        <authorList>
            <person name="Webb K.A."/>
            <person name="Olagoke O.S."/>
            <person name="Baird T."/>
            <person name="Neill J."/>
            <person name="Pham A."/>
            <person name="Wells T.J."/>
            <person name="Ramsay K.A."/>
            <person name="Bell S.C."/>
            <person name="Sarovich D.S."/>
            <person name="Price E.P."/>
        </authorList>
    </citation>
    <scope>NUCLEOTIDE SEQUENCE [LARGE SCALE GENOMIC DNA]</scope>
    <source>
        <strain evidence="2 3">SCHI0027.S.6</strain>
    </source>
</reference>
<dbReference type="InterPro" id="IPR052934">
    <property type="entry name" value="Methyl-DNA_Rec/Restrict_Enz"/>
</dbReference>
<evidence type="ECO:0000259" key="1">
    <source>
        <dbReference type="SMART" id="SM00382"/>
    </source>
</evidence>
<dbReference type="PANTHER" id="PTHR37291">
    <property type="entry name" value="5-METHYLCYTOSINE-SPECIFIC RESTRICTION ENZYME B"/>
    <property type="match status" value="1"/>
</dbReference>
<dbReference type="SMART" id="SM00382">
    <property type="entry name" value="AAA"/>
    <property type="match status" value="1"/>
</dbReference>
<evidence type="ECO:0000313" key="2">
    <source>
        <dbReference type="EMBL" id="MBW4755915.1"/>
    </source>
</evidence>
<dbReference type="EMBL" id="JAHXCP010000040">
    <property type="protein sequence ID" value="MBW4755915.1"/>
    <property type="molecule type" value="Genomic_DNA"/>
</dbReference>
<dbReference type="CDD" id="cd00009">
    <property type="entry name" value="AAA"/>
    <property type="match status" value="1"/>
</dbReference>
<keyword evidence="3" id="KW-1185">Reference proteome</keyword>
<dbReference type="InterPro" id="IPR003593">
    <property type="entry name" value="AAA+_ATPase"/>
</dbReference>
<feature type="domain" description="AAA+ ATPase" evidence="1">
    <location>
        <begin position="140"/>
        <end position="425"/>
    </location>
</feature>
<dbReference type="Pfam" id="PF07728">
    <property type="entry name" value="AAA_5"/>
    <property type="match status" value="2"/>
</dbReference>
<evidence type="ECO:0000313" key="3">
    <source>
        <dbReference type="Proteomes" id="UP000812077"/>
    </source>
</evidence>
<dbReference type="RefSeq" id="WP_219434261.1">
    <property type="nucleotide sequence ID" value="NZ_JAHXCP010000040.1"/>
</dbReference>